<organism evidence="4 5">
    <name type="scientific">Mucilaginibacter robiniae</name>
    <dbReference type="NCBI Taxonomy" id="2728022"/>
    <lineage>
        <taxon>Bacteria</taxon>
        <taxon>Pseudomonadati</taxon>
        <taxon>Bacteroidota</taxon>
        <taxon>Sphingobacteriia</taxon>
        <taxon>Sphingobacteriales</taxon>
        <taxon>Sphingobacteriaceae</taxon>
        <taxon>Mucilaginibacter</taxon>
    </lineage>
</organism>
<feature type="domain" description="Peptidase S9 prolyl oligopeptidase catalytic" evidence="3">
    <location>
        <begin position="646"/>
        <end position="799"/>
    </location>
</feature>
<protein>
    <submittedName>
        <fullName evidence="4">S9 family peptidase</fullName>
    </submittedName>
</protein>
<dbReference type="KEGG" id="mrob:HH214_20330"/>
<evidence type="ECO:0000256" key="1">
    <source>
        <dbReference type="ARBA" id="ARBA00022801"/>
    </source>
</evidence>
<dbReference type="RefSeq" id="WP_169610770.1">
    <property type="nucleotide sequence ID" value="NZ_CP051682.1"/>
</dbReference>
<keyword evidence="2" id="KW-0732">Signal</keyword>
<gene>
    <name evidence="4" type="ORF">HH214_20330</name>
</gene>
<dbReference type="SUPFAM" id="SSF53474">
    <property type="entry name" value="alpha/beta-Hydrolases"/>
    <property type="match status" value="1"/>
</dbReference>
<feature type="signal peptide" evidence="2">
    <location>
        <begin position="1"/>
        <end position="19"/>
    </location>
</feature>
<proteinExistence type="predicted"/>
<dbReference type="Gene3D" id="3.40.50.1820">
    <property type="entry name" value="alpha/beta hydrolase"/>
    <property type="match status" value="1"/>
</dbReference>
<keyword evidence="5" id="KW-1185">Reference proteome</keyword>
<name>A0A7L5E4R7_9SPHI</name>
<evidence type="ECO:0000313" key="4">
    <source>
        <dbReference type="EMBL" id="QJD98055.1"/>
    </source>
</evidence>
<dbReference type="GO" id="GO:0004252">
    <property type="term" value="F:serine-type endopeptidase activity"/>
    <property type="evidence" value="ECO:0007669"/>
    <property type="project" value="TreeGrafter"/>
</dbReference>
<evidence type="ECO:0000259" key="3">
    <source>
        <dbReference type="Pfam" id="PF00326"/>
    </source>
</evidence>
<dbReference type="InterPro" id="IPR029058">
    <property type="entry name" value="AB_hydrolase_fold"/>
</dbReference>
<dbReference type="Pfam" id="PF00326">
    <property type="entry name" value="Peptidase_S9"/>
    <property type="match status" value="1"/>
</dbReference>
<evidence type="ECO:0000256" key="2">
    <source>
        <dbReference type="SAM" id="SignalP"/>
    </source>
</evidence>
<dbReference type="SUPFAM" id="SSF82171">
    <property type="entry name" value="DPP6 N-terminal domain-like"/>
    <property type="match status" value="1"/>
</dbReference>
<keyword evidence="1" id="KW-0378">Hydrolase</keyword>
<accession>A0A7L5E4R7</accession>
<dbReference type="AlphaFoldDB" id="A0A7L5E4R7"/>
<dbReference type="EMBL" id="CP051682">
    <property type="protein sequence ID" value="QJD98055.1"/>
    <property type="molecule type" value="Genomic_DNA"/>
</dbReference>
<dbReference type="PANTHER" id="PTHR42776:SF28">
    <property type="entry name" value="GLUTAMYL ENDOPEPTIDASE, CHLOROPLASTIC-RELATED"/>
    <property type="match status" value="1"/>
</dbReference>
<dbReference type="Proteomes" id="UP000503278">
    <property type="component" value="Chromosome"/>
</dbReference>
<dbReference type="GO" id="GO:0006508">
    <property type="term" value="P:proteolysis"/>
    <property type="evidence" value="ECO:0007669"/>
    <property type="project" value="InterPro"/>
</dbReference>
<sequence>MKKTFLCALLIASGVWVKAQDATGYQMPPKAMADLLLAKPTPSVSLNAKGEWMLLSDRNSYPSVEELARPELRIAGLRINPNNFALSRQNFISGFTLKNVKTGQTYTIVGLPAPLYAGLPTWNTNETKISFTQTTAKGVDLYVIDVAAHKATKINKQPLNTILNARVVWTDPNTVLYYTAAKPVSAAPAKPLMPKGPVIQQNLGKAAPSATYEDLIKTPYDEQLFEFYGTSQLVRNKNGIETPIGKPQIYSSVSISPDKKYILERTIRKPFSYLVTAQGFPSTIQITDLNGKLVKTLATLPSSEGRPSGYDNVQNISRDFDWRDDESATITWAHPLDSGMIKKKVEYHDAVYALSAPFTGEPKELFKTQLRYRNVQWGNATLALVSENSRSNQTTRVSRFNASTGVLEKLYDRNETDAYSALGQPVTTKNNYGRDVILLTGNGTKLLYNNPIGSSPKGDLPFLAKYDLNTKKSDIVWRCGEGYYESVVDVIDPNKLIVLTRRESKTEVPNYYIKNLSQSGADIAVTRFTNPYPGLAGVTKQKVKYKRADGIDMTGDLYLPKGYNKDKDGPLPVLIWAYPREYNSADDAAQVRGSENRFTVIGGGSPIFFVTQGYAILDNAEMPIVAKDGKKPNDTFVEQLQLNAEAAINKLADMGVGDRNRVAVGGHSYGAFMTANLLAHTGLFKAGIAESGAYNRTLTPFGFQNEDRTYWDDPKLYYDMSPFSFANQIKTPILLIHGDADDNPGTFPINSERLFNAIKGFGGTVRFVFLPYEAHGYRGRENLLHKLWEINEWMNTYVKGAKPMQTAQAK</sequence>
<evidence type="ECO:0000313" key="5">
    <source>
        <dbReference type="Proteomes" id="UP000503278"/>
    </source>
</evidence>
<reference evidence="4 5" key="1">
    <citation type="submission" date="2020-04" db="EMBL/GenBank/DDBJ databases">
        <title>Genome sequencing of novel species.</title>
        <authorList>
            <person name="Heo J."/>
            <person name="Kim S.-J."/>
            <person name="Kim J.-S."/>
            <person name="Hong S.-B."/>
            <person name="Kwon S.-W."/>
        </authorList>
    </citation>
    <scope>NUCLEOTIDE SEQUENCE [LARGE SCALE GENOMIC DNA]</scope>
    <source>
        <strain evidence="4 5">F39-2</strain>
    </source>
</reference>
<dbReference type="InterPro" id="IPR001375">
    <property type="entry name" value="Peptidase_S9_cat"/>
</dbReference>
<dbReference type="PANTHER" id="PTHR42776">
    <property type="entry name" value="SERINE PEPTIDASE S9 FAMILY MEMBER"/>
    <property type="match status" value="1"/>
</dbReference>
<feature type="chain" id="PRO_5029741890" evidence="2">
    <location>
        <begin position="20"/>
        <end position="810"/>
    </location>
</feature>